<dbReference type="GeneID" id="77954591"/>
<reference evidence="4" key="1">
    <citation type="submission" date="2021-11" db="EMBL/GenBank/DDBJ databases">
        <authorList>
            <person name="Furlong K.P."/>
            <person name="Elkbouli M."/>
            <person name="Barwitzki K."/>
            <person name="Hastings E.M."/>
            <person name="Saal A.P."/>
            <person name="Sandouka T."/>
            <person name="Tran A."/>
            <person name="Tremblay V."/>
            <person name="Williams E.C."/>
            <person name="Giles L.L."/>
            <person name="McCarthy L."/>
            <person name="Wheaton K.A."/>
            <person name="Chan K."/>
            <person name="Rudner A.D."/>
            <person name="Beyer A.R."/>
            <person name="Chong R.A."/>
            <person name="Edgington N.P."/>
            <person name="Freise A.C."/>
            <person name="Garcia Costas A.M."/>
            <person name="Gibb B.P."/>
            <person name="Klyczek K.K."/>
            <person name="Swerdlow S.J."/>
            <person name="Garlena R.A."/>
            <person name="Russell D.A."/>
            <person name="Jacobs-Sera D."/>
            <person name="Hatfull G.F."/>
        </authorList>
    </citation>
    <scope>NUCLEOTIDE SEQUENCE</scope>
</reference>
<keyword evidence="1" id="KW-1245">Viral tail assembly</keyword>
<feature type="transmembrane region" description="Helical" evidence="2">
    <location>
        <begin position="531"/>
        <end position="555"/>
    </location>
</feature>
<keyword evidence="1" id="KW-1188">Viral release from host cell</keyword>
<name>A0AA49BNY5_9CAUD</name>
<sequence>MSNVGYATLTIIPSAKGFQSALGREVNPALAAAGRTSGERSARSFGGAFLPAMRSMIGPAVGLAAGMALGSGIKSGLQTAAFMEQAKISFETLLGSGGEAEKMLSSLSAFAAKTPFELPGITNNARALIGAGAAASSVIPTMTALGDANAALGGSQNELNSIVRAWTQMMGKGKVSAEEMLQITEAGIPIWSLLSRAMGKPIGDLQKMASEGELLSKDVLPLLEKQMGKEYGGSMAKQAQTLSGVWSTVKDTLNMAMAEGLQPLVPILTNILPPAANALAGAIGFVSNAISGLASLVIGGDFTGALTKAFGWHEDNAAVDWILTLREQVVGFFDSLRSSGAGASSAFTPILTALQPIGNVLMTSVLPALGQLASSISTGVQPVLRVIGDIVTGSLIPAFQQIAAQALPIFQGLGTTISVVASQVGPIMQGIANVIRAVWGFIGPFIMSTLQGIMANVVGIFQGIFQVIQGVVNLISALFQGNWRMAWEALKQIVSGAVMAVWNFVQLWIVGRVVGAARAAMGLLRGLFGGAWSAITGLVRGAASGISSTVGWLLAGIRGTVAGGMNAVRGFFAGAWNAVVGLVRGAMGNLRGAVSSGVSGVVGFLSGLAGRVLGAVGNLGGTLVGVGRDLIAGLANGIRGAAGMIRDAVRGAIGNVIDFAKGILGINSPSRVFMEIGNWTAEGMAIGITKGRRYIDRAQAALIPETPTIPAPQVAAGGIQGVLSTAARAGLASQTPTIHQENHFNTPMSEEAYAELAARKLLRAGVGRR</sequence>
<dbReference type="GO" id="GO:0098003">
    <property type="term" value="P:viral tail assembly"/>
    <property type="evidence" value="ECO:0007669"/>
    <property type="project" value="UniProtKB-KW"/>
</dbReference>
<evidence type="ECO:0000313" key="5">
    <source>
        <dbReference type="Proteomes" id="UP001200740"/>
    </source>
</evidence>
<evidence type="ECO:0000256" key="1">
    <source>
        <dbReference type="ARBA" id="ARBA00022465"/>
    </source>
</evidence>
<feature type="transmembrane region" description="Helical" evidence="2">
    <location>
        <begin position="593"/>
        <end position="613"/>
    </location>
</feature>
<dbReference type="PANTHER" id="PTHR38812:SF2">
    <property type="entry name" value="MU-LIKE PROPHAGE FLUMU PROTEIN GP42"/>
    <property type="match status" value="1"/>
</dbReference>
<dbReference type="EMBL" id="OL455896">
    <property type="protein sequence ID" value="UJQ86806.1"/>
    <property type="molecule type" value="Genomic_DNA"/>
</dbReference>
<protein>
    <submittedName>
        <fullName evidence="4">Tape measure protein</fullName>
    </submittedName>
</protein>
<evidence type="ECO:0000259" key="3">
    <source>
        <dbReference type="Pfam" id="PF20155"/>
    </source>
</evidence>
<dbReference type="Pfam" id="PF20155">
    <property type="entry name" value="TMP_3"/>
    <property type="match status" value="1"/>
</dbReference>
<keyword evidence="2" id="KW-0472">Membrane</keyword>
<feature type="domain" description="Tape measure protein N-terminal" evidence="3">
    <location>
        <begin position="75"/>
        <end position="258"/>
    </location>
</feature>
<proteinExistence type="predicted"/>
<dbReference type="RefSeq" id="YP_010678199.1">
    <property type="nucleotide sequence ID" value="NC_071032.1"/>
</dbReference>
<feature type="transmembrane region" description="Helical" evidence="2">
    <location>
        <begin position="567"/>
        <end position="587"/>
    </location>
</feature>
<dbReference type="Proteomes" id="UP001200740">
    <property type="component" value="Segment"/>
</dbReference>
<evidence type="ECO:0000313" key="4">
    <source>
        <dbReference type="EMBL" id="UJQ86806.1"/>
    </source>
</evidence>
<gene>
    <name evidence="4" type="primary">16</name>
    <name evidence="4" type="ORF">SEA_REEDO_16</name>
</gene>
<keyword evidence="2" id="KW-0812">Transmembrane</keyword>
<dbReference type="KEGG" id="vg:77954591"/>
<keyword evidence="2" id="KW-1133">Transmembrane helix</keyword>
<evidence type="ECO:0000256" key="2">
    <source>
        <dbReference type="SAM" id="Phobius"/>
    </source>
</evidence>
<feature type="transmembrane region" description="Helical" evidence="2">
    <location>
        <begin position="434"/>
        <end position="454"/>
    </location>
</feature>
<feature type="transmembrane region" description="Helical" evidence="2">
    <location>
        <begin position="493"/>
        <end position="511"/>
    </location>
</feature>
<dbReference type="InterPro" id="IPR053058">
    <property type="entry name" value="Mulikevirus_tape_measure"/>
</dbReference>
<organism evidence="4 5">
    <name type="scientific">Arthrobacter phage Reedo</name>
    <dbReference type="NCBI Taxonomy" id="2910755"/>
    <lineage>
        <taxon>Viruses</taxon>
        <taxon>Duplodnaviria</taxon>
        <taxon>Heunggongvirae</taxon>
        <taxon>Uroviricota</taxon>
        <taxon>Caudoviricetes</taxon>
        <taxon>Casidaviridae</taxon>
        <taxon>Manhattanvirus</taxon>
        <taxon>Manhattanvirus reedo</taxon>
    </lineage>
</organism>
<dbReference type="PANTHER" id="PTHR38812">
    <property type="entry name" value="MU-LIKE PROPHAGE FLUMU PROTEIN GP42"/>
    <property type="match status" value="1"/>
</dbReference>
<dbReference type="NCBIfam" id="TIGR02675">
    <property type="entry name" value="tape_meas_nterm"/>
    <property type="match status" value="1"/>
</dbReference>
<accession>A0AA49BNY5</accession>
<keyword evidence="5" id="KW-1185">Reference proteome</keyword>
<dbReference type="InterPro" id="IPR013491">
    <property type="entry name" value="Tape_meas_N"/>
</dbReference>